<evidence type="ECO:0000256" key="1">
    <source>
        <dbReference type="ARBA" id="ARBA00006484"/>
    </source>
</evidence>
<dbReference type="RefSeq" id="XP_026494805.1">
    <property type="nucleotide sequence ID" value="XM_026639020.2"/>
</dbReference>
<evidence type="ECO:0000313" key="5">
    <source>
        <dbReference type="RefSeq" id="XP_026494805.1"/>
    </source>
</evidence>
<dbReference type="OMA" id="TDVARCM"/>
<evidence type="ECO:0000313" key="4">
    <source>
        <dbReference type="Proteomes" id="UP001652626"/>
    </source>
</evidence>
<dbReference type="Gene3D" id="3.40.50.720">
    <property type="entry name" value="NAD(P)-binding Rossmann-like Domain"/>
    <property type="match status" value="1"/>
</dbReference>
<name>A0A8B8ICN5_VANTA</name>
<dbReference type="InterPro" id="IPR002347">
    <property type="entry name" value="SDR_fam"/>
</dbReference>
<comment type="similarity">
    <text evidence="1 3">Belongs to the short-chain dehydrogenases/reductases (SDR) family.</text>
</comment>
<protein>
    <submittedName>
        <fullName evidence="5">15-hydroxyprostaglandin dehydrogenase [NAD(+)]-like</fullName>
    </submittedName>
</protein>
<proteinExistence type="inferred from homology"/>
<dbReference type="SUPFAM" id="SSF51735">
    <property type="entry name" value="NAD(P)-binding Rossmann-fold domains"/>
    <property type="match status" value="1"/>
</dbReference>
<dbReference type="Proteomes" id="UP001652626">
    <property type="component" value="Chromosome 8"/>
</dbReference>
<dbReference type="InterPro" id="IPR020904">
    <property type="entry name" value="Sc_DH/Rdtase_CS"/>
</dbReference>
<dbReference type="AlphaFoldDB" id="A0A8B8ICN5"/>
<dbReference type="InterPro" id="IPR036291">
    <property type="entry name" value="NAD(P)-bd_dom_sf"/>
</dbReference>
<dbReference type="OrthoDB" id="417891at2759"/>
<keyword evidence="2" id="KW-0560">Oxidoreductase</keyword>
<dbReference type="PRINTS" id="PR00081">
    <property type="entry name" value="GDHRDH"/>
</dbReference>
<sequence>MNVENKVFLITGAATGIGAGVTRALAKKGAKHIAVLDVNTAAGEELQEELNDKYGAGKILFIKCDVTTDLDSAFDEATKQFGYIDVVINNAGLMNDGPNIYEKEIAVNVTALIIGSLKAYKWMRKDKDGKGGTIINISSIVALIQSHILPVYSATKSAVLQFSNCLGKEENYSRTDVRVLTICFGITDTNLLRGVGCIDEELEEKIIVALQHFPRQSVDSAVQGLITAFESGTSGSTWLITTNRPAEEITGNVQKAFDILRQGVF</sequence>
<organism evidence="4 5">
    <name type="scientific">Vanessa tameamea</name>
    <name type="common">Kamehameha butterfly</name>
    <dbReference type="NCBI Taxonomy" id="334116"/>
    <lineage>
        <taxon>Eukaryota</taxon>
        <taxon>Metazoa</taxon>
        <taxon>Ecdysozoa</taxon>
        <taxon>Arthropoda</taxon>
        <taxon>Hexapoda</taxon>
        <taxon>Insecta</taxon>
        <taxon>Pterygota</taxon>
        <taxon>Neoptera</taxon>
        <taxon>Endopterygota</taxon>
        <taxon>Lepidoptera</taxon>
        <taxon>Glossata</taxon>
        <taxon>Ditrysia</taxon>
        <taxon>Papilionoidea</taxon>
        <taxon>Nymphalidae</taxon>
        <taxon>Nymphalinae</taxon>
        <taxon>Vanessa</taxon>
    </lineage>
</organism>
<dbReference type="PANTHER" id="PTHR44229:SF8">
    <property type="entry name" value="ALCOHOL DEHYDROGENASE-RELATED"/>
    <property type="match status" value="1"/>
</dbReference>
<evidence type="ECO:0000256" key="2">
    <source>
        <dbReference type="ARBA" id="ARBA00023002"/>
    </source>
</evidence>
<dbReference type="Pfam" id="PF00106">
    <property type="entry name" value="adh_short"/>
    <property type="match status" value="1"/>
</dbReference>
<dbReference type="GeneID" id="113399784"/>
<dbReference type="GO" id="GO:0005737">
    <property type="term" value="C:cytoplasm"/>
    <property type="evidence" value="ECO:0007669"/>
    <property type="project" value="TreeGrafter"/>
</dbReference>
<dbReference type="PROSITE" id="PS00061">
    <property type="entry name" value="ADH_SHORT"/>
    <property type="match status" value="1"/>
</dbReference>
<dbReference type="PANTHER" id="PTHR44229">
    <property type="entry name" value="15-HYDROXYPROSTAGLANDIN DEHYDROGENASE [NAD(+)]"/>
    <property type="match status" value="1"/>
</dbReference>
<dbReference type="GO" id="GO:0016616">
    <property type="term" value="F:oxidoreductase activity, acting on the CH-OH group of donors, NAD or NADP as acceptor"/>
    <property type="evidence" value="ECO:0007669"/>
    <property type="project" value="TreeGrafter"/>
</dbReference>
<reference evidence="5" key="1">
    <citation type="submission" date="2025-08" db="UniProtKB">
        <authorList>
            <consortium name="RefSeq"/>
        </authorList>
    </citation>
    <scope>IDENTIFICATION</scope>
    <source>
        <tissue evidence="5">Whole body</tissue>
    </source>
</reference>
<dbReference type="PRINTS" id="PR00080">
    <property type="entry name" value="SDRFAMILY"/>
</dbReference>
<gene>
    <name evidence="5" type="primary">LOC113399784</name>
</gene>
<evidence type="ECO:0000256" key="3">
    <source>
        <dbReference type="RuleBase" id="RU000363"/>
    </source>
</evidence>
<accession>A0A8B8ICN5</accession>
<keyword evidence="4" id="KW-1185">Reference proteome</keyword>